<reference evidence="2" key="1">
    <citation type="submission" date="2020-09" db="EMBL/GenBank/DDBJ databases">
        <authorList>
            <person name="Eze J.U."/>
            <person name="Rahube T.O."/>
        </authorList>
    </citation>
    <scope>NUCLEOTIDE SEQUENCE</scope>
</reference>
<protein>
    <submittedName>
        <fullName evidence="2">Uncharacterized protein</fullName>
    </submittedName>
</protein>
<proteinExistence type="predicted"/>
<accession>A0A7M2QNT3</accession>
<feature type="compositionally biased region" description="Polar residues" evidence="1">
    <location>
        <begin position="111"/>
        <end position="127"/>
    </location>
</feature>
<evidence type="ECO:0000256" key="1">
    <source>
        <dbReference type="SAM" id="MobiDB-lite"/>
    </source>
</evidence>
<dbReference type="EMBL" id="MT993626">
    <property type="protein sequence ID" value="QOV05521.1"/>
    <property type="molecule type" value="Genomic_DNA"/>
</dbReference>
<organism evidence="2">
    <name type="scientific">feces metagenome</name>
    <dbReference type="NCBI Taxonomy" id="1861841"/>
    <lineage>
        <taxon>unclassified sequences</taxon>
        <taxon>metagenomes</taxon>
        <taxon>organismal metagenomes</taxon>
    </lineage>
</organism>
<sequence>MGKPTATARRGANGEVEYEIRNEPIETLARQFAGGPPGQNGVAERIQARGASGKKVDAAKESALQELYARETSEIQGRTASLGGVRGGNAQANITTNASTSSSRTAANPGQGDTQSQGDPDLSTSDNTARRRAGYRRDNGIRI</sequence>
<feature type="region of interest" description="Disordered" evidence="1">
    <location>
        <begin position="79"/>
        <end position="143"/>
    </location>
</feature>
<evidence type="ECO:0000313" key="2">
    <source>
        <dbReference type="EMBL" id="QOV05521.1"/>
    </source>
</evidence>
<feature type="compositionally biased region" description="Low complexity" evidence="1">
    <location>
        <begin position="89"/>
        <end position="108"/>
    </location>
</feature>
<name>A0A7M2QNT3_9ZZZZ</name>
<dbReference type="AlphaFoldDB" id="A0A7M2QNT3"/>